<evidence type="ECO:0000313" key="3">
    <source>
        <dbReference type="Proteomes" id="UP000008895"/>
    </source>
</evidence>
<dbReference type="eggNOG" id="COG1566">
    <property type="taxonomic scope" value="Bacteria"/>
</dbReference>
<feature type="transmembrane region" description="Helical" evidence="1">
    <location>
        <begin position="12"/>
        <end position="36"/>
    </location>
</feature>
<dbReference type="HOGENOM" id="CLU_2697798_0_0_10"/>
<sequence length="73" mass="8369">MGIFLITGLNALFWGLYILFVIGLVVYFIISNRVLYQERKSITVLKSIFLIALYFIISLLIAFYIGLISVAYI</sequence>
<gene>
    <name evidence="2" type="ordered locus">Ccan_02860</name>
</gene>
<dbReference type="AlphaFoldDB" id="F9YR50"/>
<name>F9YR50_CAPCC</name>
<dbReference type="STRING" id="860228.Ccan_02860"/>
<keyword evidence="1" id="KW-0472">Membrane</keyword>
<dbReference type="KEGG" id="ccm:Ccan_02860"/>
<protein>
    <submittedName>
        <fullName evidence="2">Uncharacterized protein</fullName>
    </submittedName>
</protein>
<keyword evidence="1" id="KW-1133">Transmembrane helix</keyword>
<keyword evidence="3" id="KW-1185">Reference proteome</keyword>
<dbReference type="Proteomes" id="UP000008895">
    <property type="component" value="Chromosome"/>
</dbReference>
<dbReference type="EMBL" id="CP002113">
    <property type="protein sequence ID" value="AEK22408.1"/>
    <property type="molecule type" value="Genomic_DNA"/>
</dbReference>
<organism evidence="2 3">
    <name type="scientific">Capnocytophaga canimorsus (strain 5)</name>
    <dbReference type="NCBI Taxonomy" id="860228"/>
    <lineage>
        <taxon>Bacteria</taxon>
        <taxon>Pseudomonadati</taxon>
        <taxon>Bacteroidota</taxon>
        <taxon>Flavobacteriia</taxon>
        <taxon>Flavobacteriales</taxon>
        <taxon>Flavobacteriaceae</taxon>
        <taxon>Capnocytophaga</taxon>
    </lineage>
</organism>
<feature type="transmembrane region" description="Helical" evidence="1">
    <location>
        <begin position="48"/>
        <end position="72"/>
    </location>
</feature>
<keyword evidence="1" id="KW-0812">Transmembrane</keyword>
<reference evidence="2 3" key="1">
    <citation type="journal article" date="2011" name="J. Bacteriol.">
        <title>Complete genome sequence of the dog commensal and human pathogen Capnocytophaga canimorsus strain 5.</title>
        <authorList>
            <person name="Manfredi P."/>
            <person name="Pagni M."/>
            <person name="Cornelis G.R."/>
        </authorList>
    </citation>
    <scope>NUCLEOTIDE SEQUENCE [LARGE SCALE GENOMIC DNA]</scope>
    <source>
        <strain evidence="3">5</strain>
    </source>
</reference>
<evidence type="ECO:0000256" key="1">
    <source>
        <dbReference type="SAM" id="Phobius"/>
    </source>
</evidence>
<accession>F9YR50</accession>
<evidence type="ECO:0000313" key="2">
    <source>
        <dbReference type="EMBL" id="AEK22408.1"/>
    </source>
</evidence>
<proteinExistence type="predicted"/>